<reference evidence="2 3" key="1">
    <citation type="submission" date="2023-08" db="EMBL/GenBank/DDBJ databases">
        <title>Functional and genomic diversity of the sorghum phyllosphere microbiome.</title>
        <authorList>
            <person name="Shade A."/>
        </authorList>
    </citation>
    <scope>NUCLEOTIDE SEQUENCE [LARGE SCALE GENOMIC DNA]</scope>
    <source>
        <strain evidence="2 3">SORGH_AS_0445</strain>
    </source>
</reference>
<proteinExistence type="predicted"/>
<evidence type="ECO:0000313" key="2">
    <source>
        <dbReference type="EMBL" id="MDR6142170.1"/>
    </source>
</evidence>
<sequence>MAPKVHKIHSLPDDAAWDKGVPPVGSAEHPLMVRGLDRVLAIQRPLVLAHIRSIRLRNPHASPEQIIRILERRYLAAVTTGGAAVGATAVVPGIGTGITLALSGVETVGFVESTALFAQSVAEVHGIAVSNPDRARALVMTLMLGKEGVALVGQLAGQATGRGGTRSSYWGETVTKSLPRAAVGPLVDQLKTRFVKQFAAKGGASFIGKALPFGVGAAVGGAGNHILGRRVLTTSHHAFGVAPMDLPLELEPVDGAEKLELRMLHGAQFVGGAVAGAAGSAARGVGWAGRKIASVGRGRKSGADEIGPSGTHDLPGELGSGRSDVVPD</sequence>
<dbReference type="EMBL" id="JAVIZQ010000001">
    <property type="protein sequence ID" value="MDR6142170.1"/>
    <property type="molecule type" value="Genomic_DNA"/>
</dbReference>
<dbReference type="RefSeq" id="WP_309689973.1">
    <property type="nucleotide sequence ID" value="NZ_JAVIZQ010000001.1"/>
</dbReference>
<evidence type="ECO:0008006" key="4">
    <source>
        <dbReference type="Google" id="ProtNLM"/>
    </source>
</evidence>
<keyword evidence="3" id="KW-1185">Reference proteome</keyword>
<accession>A0ABU1HSV4</accession>
<dbReference type="Proteomes" id="UP001249291">
    <property type="component" value="Unassembled WGS sequence"/>
</dbReference>
<organism evidence="2 3">
    <name type="scientific">Microbacterium foliorum</name>
    <dbReference type="NCBI Taxonomy" id="104336"/>
    <lineage>
        <taxon>Bacteria</taxon>
        <taxon>Bacillati</taxon>
        <taxon>Actinomycetota</taxon>
        <taxon>Actinomycetes</taxon>
        <taxon>Micrococcales</taxon>
        <taxon>Microbacteriaceae</taxon>
        <taxon>Microbacterium</taxon>
    </lineage>
</organism>
<evidence type="ECO:0000256" key="1">
    <source>
        <dbReference type="SAM" id="MobiDB-lite"/>
    </source>
</evidence>
<evidence type="ECO:0000313" key="3">
    <source>
        <dbReference type="Proteomes" id="UP001249291"/>
    </source>
</evidence>
<feature type="region of interest" description="Disordered" evidence="1">
    <location>
        <begin position="293"/>
        <end position="328"/>
    </location>
</feature>
<comment type="caution">
    <text evidence="2">The sequence shown here is derived from an EMBL/GenBank/DDBJ whole genome shotgun (WGS) entry which is preliminary data.</text>
</comment>
<name>A0ABU1HSV4_9MICO</name>
<protein>
    <recommendedName>
        <fullName evidence="4">Di-and tripeptidase</fullName>
    </recommendedName>
</protein>
<gene>
    <name evidence="2" type="ORF">QE375_001724</name>
</gene>